<organism evidence="2 3">
    <name type="scientific">Haloactinopolyspora alba</name>
    <dbReference type="NCBI Taxonomy" id="648780"/>
    <lineage>
        <taxon>Bacteria</taxon>
        <taxon>Bacillati</taxon>
        <taxon>Actinomycetota</taxon>
        <taxon>Actinomycetes</taxon>
        <taxon>Jiangellales</taxon>
        <taxon>Jiangellaceae</taxon>
        <taxon>Haloactinopolyspora</taxon>
    </lineage>
</organism>
<evidence type="ECO:0000313" key="3">
    <source>
        <dbReference type="Proteomes" id="UP000243528"/>
    </source>
</evidence>
<evidence type="ECO:0000313" key="2">
    <source>
        <dbReference type="EMBL" id="PSL03211.1"/>
    </source>
</evidence>
<dbReference type="AlphaFoldDB" id="A0A2P8E153"/>
<feature type="compositionally biased region" description="Basic residues" evidence="1">
    <location>
        <begin position="30"/>
        <end position="40"/>
    </location>
</feature>
<protein>
    <recommendedName>
        <fullName evidence="4">Acetone carboxylase</fullName>
    </recommendedName>
</protein>
<dbReference type="EMBL" id="PYGE01000008">
    <property type="protein sequence ID" value="PSL03211.1"/>
    <property type="molecule type" value="Genomic_DNA"/>
</dbReference>
<comment type="caution">
    <text evidence="2">The sequence shown here is derived from an EMBL/GenBank/DDBJ whole genome shotgun (WGS) entry which is preliminary data.</text>
</comment>
<feature type="region of interest" description="Disordered" evidence="1">
    <location>
        <begin position="13"/>
        <end position="47"/>
    </location>
</feature>
<keyword evidence="3" id="KW-1185">Reference proteome</keyword>
<sequence length="114" mass="12625">MFRGHMRVTLEATAPAPVPAPALAPAHDRPARRRVRRRGRVVGVSDASSAAREPATCSAKGCRATAEYAVVWNNPKVHTPEREKVWAACGEHRQFLADFLEIRGFLLRVDPWTA</sequence>
<evidence type="ECO:0008006" key="4">
    <source>
        <dbReference type="Google" id="ProtNLM"/>
    </source>
</evidence>
<accession>A0A2P8E153</accession>
<proteinExistence type="predicted"/>
<dbReference type="Proteomes" id="UP000243528">
    <property type="component" value="Unassembled WGS sequence"/>
</dbReference>
<name>A0A2P8E153_9ACTN</name>
<gene>
    <name evidence="2" type="ORF">CLV30_108123</name>
</gene>
<reference evidence="2 3" key="1">
    <citation type="submission" date="2018-03" db="EMBL/GenBank/DDBJ databases">
        <title>Genomic Encyclopedia of Archaeal and Bacterial Type Strains, Phase II (KMG-II): from individual species to whole genera.</title>
        <authorList>
            <person name="Goeker M."/>
        </authorList>
    </citation>
    <scope>NUCLEOTIDE SEQUENCE [LARGE SCALE GENOMIC DNA]</scope>
    <source>
        <strain evidence="2 3">DSM 45211</strain>
    </source>
</reference>
<evidence type="ECO:0000256" key="1">
    <source>
        <dbReference type="SAM" id="MobiDB-lite"/>
    </source>
</evidence>